<proteinExistence type="predicted"/>
<evidence type="ECO:0008006" key="2">
    <source>
        <dbReference type="Google" id="ProtNLM"/>
    </source>
</evidence>
<reference evidence="1" key="1">
    <citation type="journal article" date="2015" name="Proc. Natl. Acad. Sci. U.S.A.">
        <title>Networks of energetic and metabolic interactions define dynamics in microbial communities.</title>
        <authorList>
            <person name="Embree M."/>
            <person name="Liu J.K."/>
            <person name="Al-Bassam M.M."/>
            <person name="Zengler K."/>
        </authorList>
    </citation>
    <scope>NUCLEOTIDE SEQUENCE</scope>
</reference>
<dbReference type="GO" id="GO:0051131">
    <property type="term" value="P:chaperone-mediated protein complex assembly"/>
    <property type="evidence" value="ECO:0007669"/>
    <property type="project" value="InterPro"/>
</dbReference>
<dbReference type="InterPro" id="IPR036411">
    <property type="entry name" value="TorD-like_sf"/>
</dbReference>
<dbReference type="GO" id="GO:0016530">
    <property type="term" value="F:metallochaperone activity"/>
    <property type="evidence" value="ECO:0007669"/>
    <property type="project" value="TreeGrafter"/>
</dbReference>
<evidence type="ECO:0000313" key="1">
    <source>
        <dbReference type="EMBL" id="KUG26969.1"/>
    </source>
</evidence>
<dbReference type="AlphaFoldDB" id="A0A0W8G1Q5"/>
<organism evidence="1">
    <name type="scientific">hydrocarbon metagenome</name>
    <dbReference type="NCBI Taxonomy" id="938273"/>
    <lineage>
        <taxon>unclassified sequences</taxon>
        <taxon>metagenomes</taxon>
        <taxon>ecological metagenomes</taxon>
    </lineage>
</organism>
<dbReference type="GO" id="GO:0042128">
    <property type="term" value="P:nitrate assimilation"/>
    <property type="evidence" value="ECO:0007669"/>
    <property type="project" value="TreeGrafter"/>
</dbReference>
<dbReference type="EMBL" id="LNQE01000380">
    <property type="protein sequence ID" value="KUG26969.1"/>
    <property type="molecule type" value="Genomic_DNA"/>
</dbReference>
<dbReference type="PANTHER" id="PTHR43680">
    <property type="entry name" value="NITRATE REDUCTASE MOLYBDENUM COFACTOR ASSEMBLY CHAPERONE"/>
    <property type="match status" value="1"/>
</dbReference>
<dbReference type="GO" id="GO:0051082">
    <property type="term" value="F:unfolded protein binding"/>
    <property type="evidence" value="ECO:0007669"/>
    <property type="project" value="InterPro"/>
</dbReference>
<name>A0A0W8G1Q5_9ZZZZ</name>
<protein>
    <recommendedName>
        <fullName evidence="2">Nitrate reductase</fullName>
    </recommendedName>
</protein>
<comment type="caution">
    <text evidence="1">The sequence shown here is derived from an EMBL/GenBank/DDBJ whole genome shotgun (WGS) entry which is preliminary data.</text>
</comment>
<dbReference type="PANTHER" id="PTHR43680:SF2">
    <property type="entry name" value="NITRATE REDUCTASE MOLYBDENUM COFACTOR ASSEMBLY CHAPERONE NARJ"/>
    <property type="match status" value="1"/>
</dbReference>
<dbReference type="SUPFAM" id="SSF89155">
    <property type="entry name" value="TorD-like"/>
    <property type="match status" value="1"/>
</dbReference>
<accession>A0A0W8G1Q5</accession>
<dbReference type="InterPro" id="IPR003765">
    <property type="entry name" value="NO3_reductase_chaperone_NarJ"/>
</dbReference>
<sequence length="224" mass="26103">MNDMRDIFKSYEIYADVFAYPDETLRGKIKNVQNHLEKYYNEEANLFFDFSEFASSIELKKWEEIYTRTFDVQALTTLDLGYVLFGDDYKRGELLVNLSKEHKKVNNECSSELADHLPNVLRLLGKLNDDDLLEDIISLLLKPALSKIALEFDSKHIEKKSKVYQKHHRVIIEKDIVHALIYRNAIETLLLMLNKDFPGSGLDSTEDKSFTRQISTEMEIEKLG</sequence>
<gene>
    <name evidence="1" type="ORF">ASZ90_003181</name>
</gene>